<gene>
    <name evidence="3" type="ORF">MAR_031907</name>
</gene>
<protein>
    <submittedName>
        <fullName evidence="3">ROCK2-like protein</fullName>
    </submittedName>
</protein>
<dbReference type="Proteomes" id="UP001164746">
    <property type="component" value="Chromosome 10"/>
</dbReference>
<evidence type="ECO:0000256" key="1">
    <source>
        <dbReference type="SAM" id="Coils"/>
    </source>
</evidence>
<evidence type="ECO:0000313" key="3">
    <source>
        <dbReference type="EMBL" id="WAR17313.1"/>
    </source>
</evidence>
<dbReference type="SUPFAM" id="SSF50729">
    <property type="entry name" value="PH domain-like"/>
    <property type="match status" value="1"/>
</dbReference>
<reference evidence="3" key="1">
    <citation type="submission" date="2022-11" db="EMBL/GenBank/DDBJ databases">
        <title>Centuries of genome instability and evolution in soft-shell clam transmissible cancer (bioRxiv).</title>
        <authorList>
            <person name="Hart S.F.M."/>
            <person name="Yonemitsu M.A."/>
            <person name="Giersch R.M."/>
            <person name="Beal B.F."/>
            <person name="Arriagada G."/>
            <person name="Davis B.W."/>
            <person name="Ostrander E.A."/>
            <person name="Goff S.P."/>
            <person name="Metzger M.J."/>
        </authorList>
    </citation>
    <scope>NUCLEOTIDE SEQUENCE</scope>
    <source>
        <strain evidence="3">MELC-2E11</strain>
        <tissue evidence="3">Siphon/mantle</tissue>
    </source>
</reference>
<evidence type="ECO:0000256" key="2">
    <source>
        <dbReference type="SAM" id="MobiDB-lite"/>
    </source>
</evidence>
<sequence length="490" mass="56608">MASAPASAQNPRRAPAVAPKPSRITMKRYDDHELKQKPTLLQGSDVSSITEVTGSRRPPPVATKLSRISIKQNYNHELKQEPSLLQSSNVYEESLQFTCKYSEEIMSRSNTVENNFDCSAVSLDIEERQQIEKQRQNQLAAEKFSHEEITKLEDELEEHKRIQTTVGEFAKINSDKLKVHLQEQISRRRFAEKYANEEIVKLDVLANLIALQEKRVKGLETNNARYEQGDPPELLNDNGSQTDVVKQLKEEEMKKMQAMKKPAKGRVFSDKERQQFQEILLNESYFEAGFNACIQKAEEREIKEPIEWSMNKMGGYLNVSRFGWNKLFVVVSRRHVIFFKSLGEKQTAEPVLKLDIGWIQDARHYRETDDHELKDLPRIFVLLYDVAGERLYDQLNTEKKGSKYHADKGCNTKRLTLHFDNFDDNVRPGHRIPIGATAKPADGSNLRRLFLQAESHDMKEDWITHIKEKVRQFLESSSGHKTEYFGGKVI</sequence>
<organism evidence="3 4">
    <name type="scientific">Mya arenaria</name>
    <name type="common">Soft-shell clam</name>
    <dbReference type="NCBI Taxonomy" id="6604"/>
    <lineage>
        <taxon>Eukaryota</taxon>
        <taxon>Metazoa</taxon>
        <taxon>Spiralia</taxon>
        <taxon>Lophotrochozoa</taxon>
        <taxon>Mollusca</taxon>
        <taxon>Bivalvia</taxon>
        <taxon>Autobranchia</taxon>
        <taxon>Heteroconchia</taxon>
        <taxon>Euheterodonta</taxon>
        <taxon>Imparidentia</taxon>
        <taxon>Neoheterodontei</taxon>
        <taxon>Myida</taxon>
        <taxon>Myoidea</taxon>
        <taxon>Myidae</taxon>
        <taxon>Mya</taxon>
    </lineage>
</organism>
<dbReference type="EMBL" id="CP111021">
    <property type="protein sequence ID" value="WAR17313.1"/>
    <property type="molecule type" value="Genomic_DNA"/>
</dbReference>
<name>A0ABY7F534_MYAAR</name>
<feature type="compositionally biased region" description="Polar residues" evidence="2">
    <location>
        <begin position="1"/>
        <end position="10"/>
    </location>
</feature>
<feature type="compositionally biased region" description="Basic and acidic residues" evidence="2">
    <location>
        <begin position="27"/>
        <end position="36"/>
    </location>
</feature>
<accession>A0ABY7F534</accession>
<dbReference type="Gene3D" id="2.30.29.30">
    <property type="entry name" value="Pleckstrin-homology domain (PH domain)/Phosphotyrosine-binding domain (PTB)"/>
    <property type="match status" value="1"/>
</dbReference>
<keyword evidence="1" id="KW-0175">Coiled coil</keyword>
<feature type="compositionally biased region" description="Polar residues" evidence="2">
    <location>
        <begin position="39"/>
        <end position="53"/>
    </location>
</feature>
<proteinExistence type="predicted"/>
<keyword evidence="4" id="KW-1185">Reference proteome</keyword>
<evidence type="ECO:0000313" key="4">
    <source>
        <dbReference type="Proteomes" id="UP001164746"/>
    </source>
</evidence>
<feature type="region of interest" description="Disordered" evidence="2">
    <location>
        <begin position="1"/>
        <end position="61"/>
    </location>
</feature>
<dbReference type="InterPro" id="IPR011993">
    <property type="entry name" value="PH-like_dom_sf"/>
</dbReference>
<feature type="coiled-coil region" evidence="1">
    <location>
        <begin position="202"/>
        <end position="229"/>
    </location>
</feature>